<dbReference type="Pfam" id="PF07992">
    <property type="entry name" value="Pyr_redox_2"/>
    <property type="match status" value="1"/>
</dbReference>
<evidence type="ECO:0000256" key="13">
    <source>
        <dbReference type="ARBA" id="ARBA00060891"/>
    </source>
</evidence>
<dbReference type="EMBL" id="CAJNRD030001120">
    <property type="protein sequence ID" value="CAG5092238.1"/>
    <property type="molecule type" value="Genomic_DNA"/>
</dbReference>
<keyword evidence="4" id="KW-0874">Quinone</keyword>
<dbReference type="GO" id="GO:0106436">
    <property type="term" value="F:glutathione-dependent sulfide quinone oxidoreductase activity"/>
    <property type="evidence" value="ECO:0007669"/>
    <property type="project" value="UniProtKB-EC"/>
</dbReference>
<dbReference type="GO" id="GO:0071949">
    <property type="term" value="F:FAD binding"/>
    <property type="evidence" value="ECO:0007669"/>
    <property type="project" value="TreeGrafter"/>
</dbReference>
<comment type="subcellular location">
    <subcellularLocation>
        <location evidence="2">Mitochondrion</location>
    </subcellularLocation>
</comment>
<dbReference type="GO" id="GO:0070221">
    <property type="term" value="P:sulfide oxidation, using sulfide:quinone oxidoreductase"/>
    <property type="evidence" value="ECO:0007669"/>
    <property type="project" value="TreeGrafter"/>
</dbReference>
<keyword evidence="19" id="KW-1185">Reference proteome</keyword>
<comment type="function">
    <text evidence="12">Catalyzes the oxidation of hydrogen sulfide with the help of a quinone, such as ubiquinone-10, giving rise to thiosulfate and ultimately to sulfane (molecular sulfur) atoms. Requires an additional electron acceptor; can use sulfite, sulfide or cyanide (in vitro). It is believed the in vivo electron acceptor is glutathione.</text>
</comment>
<comment type="cofactor">
    <cofactor evidence="1">
        <name>FAD</name>
        <dbReference type="ChEBI" id="CHEBI:57692"/>
    </cofactor>
</comment>
<dbReference type="GO" id="GO:0048038">
    <property type="term" value="F:quinone binding"/>
    <property type="evidence" value="ECO:0007669"/>
    <property type="project" value="UniProtKB-KW"/>
</dbReference>
<dbReference type="AlphaFoldDB" id="A0A8J2HDN1"/>
<dbReference type="Proteomes" id="UP000786811">
    <property type="component" value="Unassembled WGS sequence"/>
</dbReference>
<evidence type="ECO:0000256" key="5">
    <source>
        <dbReference type="ARBA" id="ARBA00022827"/>
    </source>
</evidence>
<dbReference type="InterPro" id="IPR023753">
    <property type="entry name" value="FAD/NAD-binding_dom"/>
</dbReference>
<evidence type="ECO:0000256" key="16">
    <source>
        <dbReference type="ARBA" id="ARBA00082958"/>
    </source>
</evidence>
<evidence type="ECO:0000256" key="10">
    <source>
        <dbReference type="ARBA" id="ARBA00052810"/>
    </source>
</evidence>
<evidence type="ECO:0000256" key="2">
    <source>
        <dbReference type="ARBA" id="ARBA00004173"/>
    </source>
</evidence>
<evidence type="ECO:0000256" key="9">
    <source>
        <dbReference type="ARBA" id="ARBA00051038"/>
    </source>
</evidence>
<dbReference type="SUPFAM" id="SSF51905">
    <property type="entry name" value="FAD/NAD(P)-binding domain"/>
    <property type="match status" value="2"/>
</dbReference>
<evidence type="ECO:0000256" key="4">
    <source>
        <dbReference type="ARBA" id="ARBA00022719"/>
    </source>
</evidence>
<sequence length="434" mass="48870">MMAINLKILSKVSLRVNFTREIHHSCKILVVGGGTAGCTMAAKLSKNYPNPPNHIIVLEPSEIHYYQPLFTLIGGGLSKFDSSKKSTSEVLPKKAQWIKDSAMSFDPEANKVTTSNGVTIEYQLMIIAMGLQLHWDKIPGLVESLKNPESQVCSIYGPETVTEVFRKIKRTSNGPCIFTFPNSPVKCPGAPQKIAYLAEDYWSKENKRKNVEVIYNTALPVIFGVKKYADALWEVCKSRNIIVNTQMSLVQVRDKEAVFVDLKNPDVKIYSFLHVTPPMGPPETLKKHQSLTNEAGFLNVDPKTLQHVKYKNIYGLGDCTTTPNSKTMAAIASQSKVVHNHVLSFLNGKKSNLEYNGYASCPLVTGPGKCILAEFDYNLQPLETFPVDQKNEYWAMFIMKKYMFPFLYWNFMLKGQWSGPEFIRKSLAIFKSNK</sequence>
<reference evidence="18" key="1">
    <citation type="submission" date="2021-04" db="EMBL/GenBank/DDBJ databases">
        <authorList>
            <person name="Chebbi M.A.C M."/>
        </authorList>
    </citation>
    <scope>NUCLEOTIDE SEQUENCE</scope>
</reference>
<dbReference type="PANTHER" id="PTHR10632">
    <property type="entry name" value="SULFIDE:QUINONE OXIDOREDUCTASE"/>
    <property type="match status" value="1"/>
</dbReference>
<evidence type="ECO:0000256" key="14">
    <source>
        <dbReference type="ARBA" id="ARBA00066447"/>
    </source>
</evidence>
<proteinExistence type="inferred from homology"/>
<dbReference type="PANTHER" id="PTHR10632:SF2">
    <property type="entry name" value="SULFIDE:QUINONE OXIDOREDUCTASE, MITOCHONDRIAL"/>
    <property type="match status" value="1"/>
</dbReference>
<evidence type="ECO:0000256" key="6">
    <source>
        <dbReference type="ARBA" id="ARBA00022946"/>
    </source>
</evidence>
<comment type="similarity">
    <text evidence="13">Belongs to the SQRD family.</text>
</comment>
<evidence type="ECO:0000256" key="8">
    <source>
        <dbReference type="ARBA" id="ARBA00023128"/>
    </source>
</evidence>
<keyword evidence="7" id="KW-0560">Oxidoreductase</keyword>
<dbReference type="InterPro" id="IPR015904">
    <property type="entry name" value="Sulphide_quinone_reductase"/>
</dbReference>
<dbReference type="Gene3D" id="3.50.50.60">
    <property type="entry name" value="FAD/NAD(P)-binding domain"/>
    <property type="match status" value="2"/>
</dbReference>
<dbReference type="InterPro" id="IPR036188">
    <property type="entry name" value="FAD/NAD-bd_sf"/>
</dbReference>
<comment type="catalytic activity">
    <reaction evidence="11">
        <text>a quinone + hydrogen sulfide + glutathione + H(+) = S-sulfanylglutathione + a quinol</text>
        <dbReference type="Rhea" id="RHEA:55156"/>
        <dbReference type="ChEBI" id="CHEBI:15378"/>
        <dbReference type="ChEBI" id="CHEBI:24646"/>
        <dbReference type="ChEBI" id="CHEBI:29919"/>
        <dbReference type="ChEBI" id="CHEBI:57925"/>
        <dbReference type="ChEBI" id="CHEBI:58905"/>
        <dbReference type="ChEBI" id="CHEBI:132124"/>
        <dbReference type="EC" id="1.8.5.8"/>
    </reaction>
    <physiologicalReaction direction="left-to-right" evidence="11">
        <dbReference type="Rhea" id="RHEA:55157"/>
    </physiologicalReaction>
</comment>
<dbReference type="GO" id="GO:0070224">
    <property type="term" value="F:sulfide:quinone oxidoreductase activity"/>
    <property type="evidence" value="ECO:0007669"/>
    <property type="project" value="TreeGrafter"/>
</dbReference>
<evidence type="ECO:0000256" key="3">
    <source>
        <dbReference type="ARBA" id="ARBA00022630"/>
    </source>
</evidence>
<evidence type="ECO:0000256" key="12">
    <source>
        <dbReference type="ARBA" id="ARBA00059167"/>
    </source>
</evidence>
<dbReference type="GO" id="GO:0005739">
    <property type="term" value="C:mitochondrion"/>
    <property type="evidence" value="ECO:0007669"/>
    <property type="project" value="UniProtKB-SubCell"/>
</dbReference>
<comment type="catalytic activity">
    <reaction evidence="9">
        <text>ubiquinone-10 + hydrogen sulfide + sulfite + 2 H(+) = ubiquinol-10 + thiosulfate</text>
        <dbReference type="Rhea" id="RHEA:38359"/>
        <dbReference type="ChEBI" id="CHEBI:15378"/>
        <dbReference type="ChEBI" id="CHEBI:17359"/>
        <dbReference type="ChEBI" id="CHEBI:29919"/>
        <dbReference type="ChEBI" id="CHEBI:33542"/>
        <dbReference type="ChEBI" id="CHEBI:46245"/>
        <dbReference type="ChEBI" id="CHEBI:64183"/>
    </reaction>
    <physiologicalReaction direction="left-to-right" evidence="9">
        <dbReference type="Rhea" id="RHEA:38360"/>
    </physiologicalReaction>
</comment>
<keyword evidence="8" id="KW-0496">Mitochondrion</keyword>
<accession>A0A8J2HDN1</accession>
<dbReference type="EC" id="1.8.5.8" evidence="14"/>
<dbReference type="FunFam" id="3.50.50.60:FF:000034">
    <property type="entry name" value="sulfide:quinone oxidoreductase, mitochondrial"/>
    <property type="match status" value="1"/>
</dbReference>
<comment type="caution">
    <text evidence="18">The sequence shown here is derived from an EMBL/GenBank/DDBJ whole genome shotgun (WGS) entry which is preliminary data.</text>
</comment>
<keyword evidence="6" id="KW-0809">Transit peptide</keyword>
<evidence type="ECO:0000313" key="19">
    <source>
        <dbReference type="Proteomes" id="UP000786811"/>
    </source>
</evidence>
<evidence type="ECO:0000256" key="1">
    <source>
        <dbReference type="ARBA" id="ARBA00001974"/>
    </source>
</evidence>
<evidence type="ECO:0000256" key="11">
    <source>
        <dbReference type="ARBA" id="ARBA00052986"/>
    </source>
</evidence>
<feature type="domain" description="FAD/NAD(P)-binding" evidence="17">
    <location>
        <begin position="27"/>
        <end position="141"/>
    </location>
</feature>
<dbReference type="OrthoDB" id="5376590at2759"/>
<name>A0A8J2HDN1_COTCN</name>
<evidence type="ECO:0000259" key="17">
    <source>
        <dbReference type="Pfam" id="PF07992"/>
    </source>
</evidence>
<gene>
    <name evidence="18" type="ORF">HICCMSTLAB_LOCUS5993</name>
</gene>
<protein>
    <recommendedName>
        <fullName evidence="15">Sulfide:quinone oxidoreductase, mitochondrial</fullName>
        <ecNumber evidence="14">1.8.5.8</ecNumber>
    </recommendedName>
    <alternativeName>
        <fullName evidence="16">Sulfide quinone oxidoreductase</fullName>
    </alternativeName>
</protein>
<keyword evidence="3" id="KW-0285">Flavoprotein</keyword>
<organism evidence="18 19">
    <name type="scientific">Cotesia congregata</name>
    <name type="common">Parasitoid wasp</name>
    <name type="synonym">Apanteles congregatus</name>
    <dbReference type="NCBI Taxonomy" id="51543"/>
    <lineage>
        <taxon>Eukaryota</taxon>
        <taxon>Metazoa</taxon>
        <taxon>Ecdysozoa</taxon>
        <taxon>Arthropoda</taxon>
        <taxon>Hexapoda</taxon>
        <taxon>Insecta</taxon>
        <taxon>Pterygota</taxon>
        <taxon>Neoptera</taxon>
        <taxon>Endopterygota</taxon>
        <taxon>Hymenoptera</taxon>
        <taxon>Apocrita</taxon>
        <taxon>Ichneumonoidea</taxon>
        <taxon>Braconidae</taxon>
        <taxon>Microgastrinae</taxon>
        <taxon>Cotesia</taxon>
    </lineage>
</organism>
<evidence type="ECO:0000313" key="18">
    <source>
        <dbReference type="EMBL" id="CAG5092238.1"/>
    </source>
</evidence>
<evidence type="ECO:0000256" key="15">
    <source>
        <dbReference type="ARBA" id="ARBA00070160"/>
    </source>
</evidence>
<comment type="catalytic activity">
    <reaction evidence="10">
        <text>ubiquinone-10 + hydrogen sulfide + glutathione + H(+) = S-sulfanylglutathione + ubiquinol-10</text>
        <dbReference type="Rhea" id="RHEA:62608"/>
        <dbReference type="ChEBI" id="CHEBI:15378"/>
        <dbReference type="ChEBI" id="CHEBI:29919"/>
        <dbReference type="ChEBI" id="CHEBI:46245"/>
        <dbReference type="ChEBI" id="CHEBI:57925"/>
        <dbReference type="ChEBI" id="CHEBI:58905"/>
        <dbReference type="ChEBI" id="CHEBI:64183"/>
    </reaction>
    <physiologicalReaction direction="left-to-right" evidence="10">
        <dbReference type="Rhea" id="RHEA:62609"/>
    </physiologicalReaction>
</comment>
<keyword evidence="5" id="KW-0274">FAD</keyword>
<evidence type="ECO:0000256" key="7">
    <source>
        <dbReference type="ARBA" id="ARBA00023002"/>
    </source>
</evidence>